<comment type="caution">
    <text evidence="1">The sequence shown here is derived from an EMBL/GenBank/DDBJ whole genome shotgun (WGS) entry which is preliminary data.</text>
</comment>
<evidence type="ECO:0000313" key="1">
    <source>
        <dbReference type="EMBL" id="SHM80271.1"/>
    </source>
</evidence>
<dbReference type="AlphaFoldDB" id="A0A9X8QX76"/>
<gene>
    <name evidence="1" type="ORF">SAMN05216268_114182</name>
</gene>
<reference evidence="2" key="1">
    <citation type="submission" date="2016-11" db="EMBL/GenBank/DDBJ databases">
        <authorList>
            <person name="Jaros S."/>
            <person name="Januszkiewicz K."/>
            <person name="Wedrychowicz H."/>
        </authorList>
    </citation>
    <scope>NUCLEOTIDE SEQUENCE [LARGE SCALE GENOMIC DNA]</scope>
    <source>
        <strain evidence="2">CGMCC 4.3555</strain>
    </source>
</reference>
<protein>
    <submittedName>
        <fullName evidence="1">Uncharacterized protein</fullName>
    </submittedName>
</protein>
<name>A0A9X8QX76_9ACTN</name>
<accession>A0A9X8QX76</accession>
<proteinExistence type="predicted"/>
<dbReference type="EMBL" id="FRBK01000014">
    <property type="protein sequence ID" value="SHM80271.1"/>
    <property type="molecule type" value="Genomic_DNA"/>
</dbReference>
<organism evidence="1 2">
    <name type="scientific">Streptomyces yunnanensis</name>
    <dbReference type="NCBI Taxonomy" id="156453"/>
    <lineage>
        <taxon>Bacteria</taxon>
        <taxon>Bacillati</taxon>
        <taxon>Actinomycetota</taxon>
        <taxon>Actinomycetes</taxon>
        <taxon>Kitasatosporales</taxon>
        <taxon>Streptomycetaceae</taxon>
        <taxon>Streptomyces</taxon>
    </lineage>
</organism>
<sequence>MLRPARGIVVCHALRWHQELRDPGDLASLVPTMDRELGLAEMLISEMTGVDIFFALRRSHETL</sequence>
<dbReference type="Proteomes" id="UP000184388">
    <property type="component" value="Unassembled WGS sequence"/>
</dbReference>
<evidence type="ECO:0000313" key="2">
    <source>
        <dbReference type="Proteomes" id="UP000184388"/>
    </source>
</evidence>